<gene>
    <name evidence="2" type="ORF">N7U66_05570</name>
</gene>
<dbReference type="PANTHER" id="PTHR47829:SF1">
    <property type="entry name" value="HAD FAMILY PHOSPHATASE"/>
    <property type="match status" value="1"/>
</dbReference>
<reference evidence="2" key="1">
    <citation type="submission" date="2022-11" db="EMBL/GenBank/DDBJ databases">
        <title>Lacinutrix neustonica HL-RS19T sp. nov., isolated from the surface microlayer sample of brackish Lake Shihwa.</title>
        <authorList>
            <person name="Choi J.Y."/>
            <person name="Hwang C.Y."/>
        </authorList>
    </citation>
    <scope>NUCLEOTIDE SEQUENCE</scope>
    <source>
        <strain evidence="2">HL-RS19</strain>
    </source>
</reference>
<dbReference type="Gene3D" id="3.90.1200.10">
    <property type="match status" value="1"/>
</dbReference>
<dbReference type="Pfam" id="PF01636">
    <property type="entry name" value="APH"/>
    <property type="match status" value="1"/>
</dbReference>
<evidence type="ECO:0000259" key="1">
    <source>
        <dbReference type="Pfam" id="PF01636"/>
    </source>
</evidence>
<evidence type="ECO:0000313" key="2">
    <source>
        <dbReference type="EMBL" id="WAC03096.1"/>
    </source>
</evidence>
<dbReference type="InterPro" id="IPR041726">
    <property type="entry name" value="ACAD10_11_N"/>
</dbReference>
<dbReference type="Proteomes" id="UP001164705">
    <property type="component" value="Chromosome"/>
</dbReference>
<keyword evidence="3" id="KW-1185">Reference proteome</keyword>
<sequence length="208" mass="23916">MSNEKNLKEVREGEELNQGKLKEFMLKHSLIAKENTELTVKQFSNGYSNLTYLLQMESKEYVLRRPPFSAPKRGHDMGREFKVLQHLNPVYDKSPKVFIFNEDPKIIGAPFYIMEKVDGEILTAKSALDKQVSPEEFKTISDTWVAAFVEFHNIDYKAAGLSDLGRPEGYVERQVHNWGKQYPAAATDEVPTAQKVMTWMSENQPEKI</sequence>
<dbReference type="PANTHER" id="PTHR47829">
    <property type="entry name" value="HYDROLASE, PUTATIVE (AFU_ORTHOLOGUE AFUA_1G12880)-RELATED"/>
    <property type="match status" value="1"/>
</dbReference>
<evidence type="ECO:0000313" key="3">
    <source>
        <dbReference type="Proteomes" id="UP001164705"/>
    </source>
</evidence>
<dbReference type="KEGG" id="lnu:N7U66_05570"/>
<feature type="domain" description="Aminoglycoside phosphotransferase" evidence="1">
    <location>
        <begin position="39"/>
        <end position="205"/>
    </location>
</feature>
<dbReference type="SUPFAM" id="SSF56112">
    <property type="entry name" value="Protein kinase-like (PK-like)"/>
    <property type="match status" value="1"/>
</dbReference>
<dbReference type="Gene3D" id="3.30.200.20">
    <property type="entry name" value="Phosphorylase Kinase, domain 1"/>
    <property type="match status" value="1"/>
</dbReference>
<dbReference type="AlphaFoldDB" id="A0A9E8SED7"/>
<proteinExistence type="predicted"/>
<dbReference type="InterPro" id="IPR052898">
    <property type="entry name" value="ACAD10-like"/>
</dbReference>
<dbReference type="EMBL" id="CP113088">
    <property type="protein sequence ID" value="WAC03096.1"/>
    <property type="molecule type" value="Genomic_DNA"/>
</dbReference>
<dbReference type="CDD" id="cd05154">
    <property type="entry name" value="ACAD10_11_N-like"/>
    <property type="match status" value="1"/>
</dbReference>
<dbReference type="InterPro" id="IPR011009">
    <property type="entry name" value="Kinase-like_dom_sf"/>
</dbReference>
<protein>
    <submittedName>
        <fullName evidence="2">Phosphotransferase family protein</fullName>
    </submittedName>
</protein>
<accession>A0A9E8SED7</accession>
<dbReference type="RefSeq" id="WP_267677671.1">
    <property type="nucleotide sequence ID" value="NZ_CP113088.1"/>
</dbReference>
<dbReference type="InterPro" id="IPR002575">
    <property type="entry name" value="Aminoglycoside_PTrfase"/>
</dbReference>
<organism evidence="2 3">
    <name type="scientific">Lacinutrix neustonica</name>
    <dbReference type="NCBI Taxonomy" id="2980107"/>
    <lineage>
        <taxon>Bacteria</taxon>
        <taxon>Pseudomonadati</taxon>
        <taxon>Bacteroidota</taxon>
        <taxon>Flavobacteriia</taxon>
        <taxon>Flavobacteriales</taxon>
        <taxon>Flavobacteriaceae</taxon>
        <taxon>Lacinutrix</taxon>
    </lineage>
</organism>
<name>A0A9E8SED7_9FLAO</name>